<evidence type="ECO:0000313" key="3">
    <source>
        <dbReference type="EMBL" id="CAE8658262.1"/>
    </source>
</evidence>
<feature type="compositionally biased region" description="Low complexity" evidence="1">
    <location>
        <begin position="75"/>
        <end position="104"/>
    </location>
</feature>
<evidence type="ECO:0000313" key="4">
    <source>
        <dbReference type="Proteomes" id="UP000654075"/>
    </source>
</evidence>
<dbReference type="EMBL" id="CAJNNV010007243">
    <property type="protein sequence ID" value="CAE8594663.1"/>
    <property type="molecule type" value="Genomic_DNA"/>
</dbReference>
<dbReference type="EMBL" id="CAJNNW010015912">
    <property type="protein sequence ID" value="CAE8658262.1"/>
    <property type="molecule type" value="Genomic_DNA"/>
</dbReference>
<evidence type="ECO:0000256" key="1">
    <source>
        <dbReference type="SAM" id="MobiDB-lite"/>
    </source>
</evidence>
<organism evidence="2 4">
    <name type="scientific">Polarella glacialis</name>
    <name type="common">Dinoflagellate</name>
    <dbReference type="NCBI Taxonomy" id="89957"/>
    <lineage>
        <taxon>Eukaryota</taxon>
        <taxon>Sar</taxon>
        <taxon>Alveolata</taxon>
        <taxon>Dinophyceae</taxon>
        <taxon>Suessiales</taxon>
        <taxon>Suessiaceae</taxon>
        <taxon>Polarella</taxon>
    </lineage>
</organism>
<evidence type="ECO:0000313" key="2">
    <source>
        <dbReference type="EMBL" id="CAE8594663.1"/>
    </source>
</evidence>
<name>A0A813E9N7_POLGL</name>
<keyword evidence="4" id="KW-1185">Reference proteome</keyword>
<feature type="region of interest" description="Disordered" evidence="1">
    <location>
        <begin position="69"/>
        <end position="111"/>
    </location>
</feature>
<comment type="caution">
    <text evidence="2">The sequence shown here is derived from an EMBL/GenBank/DDBJ whole genome shotgun (WGS) entry which is preliminary data.</text>
</comment>
<dbReference type="Proteomes" id="UP000626109">
    <property type="component" value="Unassembled WGS sequence"/>
</dbReference>
<protein>
    <submittedName>
        <fullName evidence="2">Uncharacterized protein</fullName>
    </submittedName>
</protein>
<reference evidence="2" key="1">
    <citation type="submission" date="2021-02" db="EMBL/GenBank/DDBJ databases">
        <authorList>
            <person name="Dougan E. K."/>
            <person name="Rhodes N."/>
            <person name="Thang M."/>
            <person name="Chan C."/>
        </authorList>
    </citation>
    <scope>NUCLEOTIDE SEQUENCE</scope>
</reference>
<dbReference type="AlphaFoldDB" id="A0A813E9N7"/>
<sequence>MSPLDSRSIAGALPQLPHIPDVHIVQMNSFAAFFFMDDEEVEEDSFKPSTLQRSASDGKLLSMSRAAALVRYNTNNNNSNNNNNNDKNNDNNDNNNNNNSSNSKRSCRRAE</sequence>
<accession>A0A813E9N7</accession>
<dbReference type="Proteomes" id="UP000654075">
    <property type="component" value="Unassembled WGS sequence"/>
</dbReference>
<gene>
    <name evidence="2" type="ORF">PGLA1383_LOCUS13189</name>
    <name evidence="3" type="ORF">PGLA2088_LOCUS13346</name>
</gene>
<proteinExistence type="predicted"/>